<evidence type="ECO:0000313" key="2">
    <source>
        <dbReference type="Proteomes" id="UP000824366"/>
    </source>
</evidence>
<name>A0ABM7MNE1_9BURK</name>
<dbReference type="PANTHER" id="PTHR42763:SF2">
    <property type="entry name" value="ADP-GLUCOSE PHOSPHORYLASE"/>
    <property type="match status" value="1"/>
</dbReference>
<dbReference type="EMBL" id="AP024238">
    <property type="protein sequence ID" value="BCO27767.1"/>
    <property type="molecule type" value="Genomic_DNA"/>
</dbReference>
<proteinExistence type="predicted"/>
<gene>
    <name evidence="1" type="ORF">MIZ03_2656</name>
</gene>
<dbReference type="Proteomes" id="UP000824366">
    <property type="component" value="Chromosome"/>
</dbReference>
<reference evidence="1 2" key="1">
    <citation type="journal article" date="2021" name="Microbiol. Spectr.">
        <title>A Single Bacterium Capable of Oxidation and Reduction of Iron at Circumneutral pH.</title>
        <authorList>
            <person name="Kato S."/>
            <person name="Ohkuma M."/>
        </authorList>
    </citation>
    <scope>NUCLEOTIDE SEQUENCE [LARGE SCALE GENOMIC DNA]</scope>
    <source>
        <strain evidence="1 2">MIZ03</strain>
    </source>
</reference>
<sequence>MNEPQQLQLEAIEALISARNVDDLSIREIMDDILDDEQMAAFLPDSLCQIDPRTGDVIVYNSSRATRLHTTAATPPVDSHDDQCPICAAKSTGVIDLQPLSEGFTFINKNLYPILHPVEHPQEDDKGLPLYPDPFHHGRSSYGMHLLQWTSSIHDRDWHNMPLADCLICFDRLAALEHKLLTDSEGFMPASDRVLQKMPHRAGEADMISGPKTYGYVSIIKNFGHAAGASLSHGHQQIGFSNIMPQRYFNNFSFMQRNRQTFSEYMLRENPQRLMVRDFGHAVLIVPYFMKRPYNMLVLLKDHHKQYLHQLSPDERRDLVQAMVAAIQAIITIMPQMGKAPAYNINVNNGPGAGVYLELLASTQLTGGFEHIGLWVCQANPNEVAAQLREVVNTSVG</sequence>
<organism evidence="1 2">
    <name type="scientific">Rhodoferax lithotrophicus</name>
    <dbReference type="NCBI Taxonomy" id="2798804"/>
    <lineage>
        <taxon>Bacteria</taxon>
        <taxon>Pseudomonadati</taxon>
        <taxon>Pseudomonadota</taxon>
        <taxon>Betaproteobacteria</taxon>
        <taxon>Burkholderiales</taxon>
        <taxon>Comamonadaceae</taxon>
        <taxon>Rhodoferax</taxon>
    </lineage>
</organism>
<protein>
    <recommendedName>
        <fullName evidence="3">Galactose-1-phosphate uridylyltransferase</fullName>
    </recommendedName>
</protein>
<dbReference type="InterPro" id="IPR036265">
    <property type="entry name" value="HIT-like_sf"/>
</dbReference>
<dbReference type="InterPro" id="IPR053177">
    <property type="entry name" value="ADP-glucose_phosphorylase"/>
</dbReference>
<dbReference type="RefSeq" id="WP_223903788.1">
    <property type="nucleotide sequence ID" value="NZ_AP024238.1"/>
</dbReference>
<dbReference type="PANTHER" id="PTHR42763">
    <property type="entry name" value="ADP-GLUCOSE PHOSPHORYLASE"/>
    <property type="match status" value="1"/>
</dbReference>
<keyword evidence="2" id="KW-1185">Reference proteome</keyword>
<dbReference type="SUPFAM" id="SSF54197">
    <property type="entry name" value="HIT-like"/>
    <property type="match status" value="2"/>
</dbReference>
<evidence type="ECO:0008006" key="3">
    <source>
        <dbReference type="Google" id="ProtNLM"/>
    </source>
</evidence>
<accession>A0ABM7MNE1</accession>
<evidence type="ECO:0000313" key="1">
    <source>
        <dbReference type="EMBL" id="BCO27767.1"/>
    </source>
</evidence>
<dbReference type="Gene3D" id="3.30.428.10">
    <property type="entry name" value="HIT-like"/>
    <property type="match status" value="2"/>
</dbReference>